<name>A0A0A8YTW1_ARUDO</name>
<dbReference type="AlphaFoldDB" id="A0A0A8YTW1"/>
<organism evidence="2">
    <name type="scientific">Arundo donax</name>
    <name type="common">Giant reed</name>
    <name type="synonym">Donax arundinaceus</name>
    <dbReference type="NCBI Taxonomy" id="35708"/>
    <lineage>
        <taxon>Eukaryota</taxon>
        <taxon>Viridiplantae</taxon>
        <taxon>Streptophyta</taxon>
        <taxon>Embryophyta</taxon>
        <taxon>Tracheophyta</taxon>
        <taxon>Spermatophyta</taxon>
        <taxon>Magnoliopsida</taxon>
        <taxon>Liliopsida</taxon>
        <taxon>Poales</taxon>
        <taxon>Poaceae</taxon>
        <taxon>PACMAD clade</taxon>
        <taxon>Arundinoideae</taxon>
        <taxon>Arundineae</taxon>
        <taxon>Arundo</taxon>
    </lineage>
</organism>
<dbReference type="EMBL" id="GBRH01269880">
    <property type="protein sequence ID" value="JAD28015.1"/>
    <property type="molecule type" value="Transcribed_RNA"/>
</dbReference>
<feature type="region of interest" description="Disordered" evidence="1">
    <location>
        <begin position="1"/>
        <end position="74"/>
    </location>
</feature>
<protein>
    <submittedName>
        <fullName evidence="2">Uncharacterized protein</fullName>
    </submittedName>
</protein>
<evidence type="ECO:0000256" key="1">
    <source>
        <dbReference type="SAM" id="MobiDB-lite"/>
    </source>
</evidence>
<sequence length="74" mass="8096">MGRRRGPPRRRSLPRDPRGCVARWQDPSFSMAGVTSPDGRSPSARRDGESAALTTVAGERQQRPVGACGRRRHG</sequence>
<evidence type="ECO:0000313" key="2">
    <source>
        <dbReference type="EMBL" id="JAD28015.1"/>
    </source>
</evidence>
<reference evidence="2" key="2">
    <citation type="journal article" date="2015" name="Data Brief">
        <title>Shoot transcriptome of the giant reed, Arundo donax.</title>
        <authorList>
            <person name="Barrero R.A."/>
            <person name="Guerrero F.D."/>
            <person name="Moolhuijzen P."/>
            <person name="Goolsby J.A."/>
            <person name="Tidwell J."/>
            <person name="Bellgard S.E."/>
            <person name="Bellgard M.I."/>
        </authorList>
    </citation>
    <scope>NUCLEOTIDE SEQUENCE</scope>
    <source>
        <tissue evidence="2">Shoot tissue taken approximately 20 cm above the soil surface</tissue>
    </source>
</reference>
<accession>A0A0A8YTW1</accession>
<proteinExistence type="predicted"/>
<reference evidence="2" key="1">
    <citation type="submission" date="2014-09" db="EMBL/GenBank/DDBJ databases">
        <authorList>
            <person name="Magalhaes I.L.F."/>
            <person name="Oliveira U."/>
            <person name="Santos F.R."/>
            <person name="Vidigal T.H.D.A."/>
            <person name="Brescovit A.D."/>
            <person name="Santos A.J."/>
        </authorList>
    </citation>
    <scope>NUCLEOTIDE SEQUENCE</scope>
    <source>
        <tissue evidence="2">Shoot tissue taken approximately 20 cm above the soil surface</tissue>
    </source>
</reference>
<feature type="compositionally biased region" description="Basic residues" evidence="1">
    <location>
        <begin position="1"/>
        <end position="12"/>
    </location>
</feature>